<keyword evidence="1" id="KW-0472">Membrane</keyword>
<dbReference type="Proteomes" id="UP000070444">
    <property type="component" value="Unassembled WGS sequence"/>
</dbReference>
<feature type="transmembrane region" description="Helical" evidence="1">
    <location>
        <begin position="178"/>
        <end position="202"/>
    </location>
</feature>
<protein>
    <submittedName>
        <fullName evidence="2">Uncharacterized protein</fullName>
    </submittedName>
</protein>
<keyword evidence="1" id="KW-1133">Transmembrane helix</keyword>
<dbReference type="AlphaFoldDB" id="A0A137PH39"/>
<dbReference type="EMBL" id="KQ964425">
    <property type="protein sequence ID" value="KXN74285.1"/>
    <property type="molecule type" value="Genomic_DNA"/>
</dbReference>
<organism evidence="2 3">
    <name type="scientific">Conidiobolus coronatus (strain ATCC 28846 / CBS 209.66 / NRRL 28638)</name>
    <name type="common">Delacroixia coronata</name>
    <dbReference type="NCBI Taxonomy" id="796925"/>
    <lineage>
        <taxon>Eukaryota</taxon>
        <taxon>Fungi</taxon>
        <taxon>Fungi incertae sedis</taxon>
        <taxon>Zoopagomycota</taxon>
        <taxon>Entomophthoromycotina</taxon>
        <taxon>Entomophthoromycetes</taxon>
        <taxon>Entomophthorales</taxon>
        <taxon>Ancylistaceae</taxon>
        <taxon>Conidiobolus</taxon>
    </lineage>
</organism>
<name>A0A137PH39_CONC2</name>
<evidence type="ECO:0000313" key="2">
    <source>
        <dbReference type="EMBL" id="KXN74285.1"/>
    </source>
</evidence>
<feature type="transmembrane region" description="Helical" evidence="1">
    <location>
        <begin position="42"/>
        <end position="62"/>
    </location>
</feature>
<evidence type="ECO:0000313" key="3">
    <source>
        <dbReference type="Proteomes" id="UP000070444"/>
    </source>
</evidence>
<accession>A0A137PH39</accession>
<sequence length="247" mass="28718">MNLFDVGNFYGLCAVLTTVLMFSDIPIYLATSFPVYSKKITITYVVCNILILSNAISLAFLANSDAYVAKYLVIAVGTFWVSYTQSYLIIIYLTTVQVLGNIKALRIMKYVSIFIGLFQFSEYIVWVLSLWIPEEYNLPMDICDKISVTLISLSEIVYSIITIYYMRDMIPIEYRIKFEVIILKLVAIMLMFCCLDISMMILEYTNLGVYTYCMKHVFFYIKLRCEYMCLFKLKQIILVCIQEAEAY</sequence>
<keyword evidence="1" id="KW-0812">Transmembrane</keyword>
<reference evidence="2 3" key="1">
    <citation type="journal article" date="2015" name="Genome Biol. Evol.">
        <title>Phylogenomic analyses indicate that early fungi evolved digesting cell walls of algal ancestors of land plants.</title>
        <authorList>
            <person name="Chang Y."/>
            <person name="Wang S."/>
            <person name="Sekimoto S."/>
            <person name="Aerts A.L."/>
            <person name="Choi C."/>
            <person name="Clum A."/>
            <person name="LaButti K.M."/>
            <person name="Lindquist E.A."/>
            <person name="Yee Ngan C."/>
            <person name="Ohm R.A."/>
            <person name="Salamov A.A."/>
            <person name="Grigoriev I.V."/>
            <person name="Spatafora J.W."/>
            <person name="Berbee M.L."/>
        </authorList>
    </citation>
    <scope>NUCLEOTIDE SEQUENCE [LARGE SCALE GENOMIC DNA]</scope>
    <source>
        <strain evidence="2 3">NRRL 28638</strain>
    </source>
</reference>
<feature type="transmembrane region" description="Helical" evidence="1">
    <location>
        <begin position="107"/>
        <end position="126"/>
    </location>
</feature>
<feature type="transmembrane region" description="Helical" evidence="1">
    <location>
        <begin position="68"/>
        <end position="95"/>
    </location>
</feature>
<feature type="transmembrane region" description="Helical" evidence="1">
    <location>
        <begin position="146"/>
        <end position="166"/>
    </location>
</feature>
<proteinExistence type="predicted"/>
<keyword evidence="3" id="KW-1185">Reference proteome</keyword>
<evidence type="ECO:0000256" key="1">
    <source>
        <dbReference type="SAM" id="Phobius"/>
    </source>
</evidence>
<feature type="transmembrane region" description="Helical" evidence="1">
    <location>
        <begin position="6"/>
        <end position="30"/>
    </location>
</feature>
<gene>
    <name evidence="2" type="ORF">CONCODRAFT_2664</name>
</gene>